<dbReference type="AlphaFoldDB" id="A0A9W9FGW9"/>
<sequence length="425" mass="46670">MSDKPIFVVAHPRACSTAFERIFMTQHDTIHCFHEPFSDAFYCGPERLSSIRYPDEKSRIESGFSQTTYASVLEEIKKASEGKRVFIKELDYYICVPDGKATAIAPSLEGTARSTTNGAANGITNGTVNGHAATNSSLNGVANGATNGATYGTANGATNGTANRDTNGITNGATNGTTNGHTNGVVKSCVHCCPSNGHTETNGDSHQNAYQTSAEPGNPTVIPLAIQKMFHFAFLIRDPHYSIPSAYRCTIPPLREMTDICFDPLKAGYSELRQHFDYLRKEGLVGPRVATRPDLGVDGEIAKEGAGHEICVIDADELLDAPEAMIEEFCKSVGLKYDPGMLRWDREIDHAVASDKFEKWRGYHEDALQSAGLKARPQKRATKTREEFDADWRAKYGEEAAALIRQTVDQNMPHYLYLKEFAMRV</sequence>
<proteinExistence type="predicted"/>
<name>A0A9W9FGW9_9EURO</name>
<dbReference type="SUPFAM" id="SSF52540">
    <property type="entry name" value="P-loop containing nucleoside triphosphate hydrolases"/>
    <property type="match status" value="1"/>
</dbReference>
<gene>
    <name evidence="2" type="ORF">N7532_006973</name>
</gene>
<keyword evidence="3" id="KW-1185">Reference proteome</keyword>
<dbReference type="OrthoDB" id="2405944at2759"/>
<accession>A0A9W9FGW9</accession>
<comment type="caution">
    <text evidence="2">The sequence shown here is derived from an EMBL/GenBank/DDBJ whole genome shotgun (WGS) entry which is preliminary data.</text>
</comment>
<dbReference type="PANTHER" id="PTHR48419:SF1">
    <property type="entry name" value="SULFOTRANSFERASE DOMAIN-CONTAINING PROTEIN"/>
    <property type="match status" value="1"/>
</dbReference>
<reference evidence="2" key="1">
    <citation type="submission" date="2022-11" db="EMBL/GenBank/DDBJ databases">
        <authorList>
            <person name="Petersen C."/>
        </authorList>
    </citation>
    <scope>NUCLEOTIDE SEQUENCE</scope>
    <source>
        <strain evidence="2">IBT 30761</strain>
    </source>
</reference>
<dbReference type="InterPro" id="IPR027417">
    <property type="entry name" value="P-loop_NTPase"/>
</dbReference>
<evidence type="ECO:0000313" key="3">
    <source>
        <dbReference type="Proteomes" id="UP001149074"/>
    </source>
</evidence>
<evidence type="ECO:0000256" key="1">
    <source>
        <dbReference type="SAM" id="MobiDB-lite"/>
    </source>
</evidence>
<evidence type="ECO:0008006" key="4">
    <source>
        <dbReference type="Google" id="ProtNLM"/>
    </source>
</evidence>
<evidence type="ECO:0000313" key="2">
    <source>
        <dbReference type="EMBL" id="KAJ5099972.1"/>
    </source>
</evidence>
<feature type="region of interest" description="Disordered" evidence="1">
    <location>
        <begin position="156"/>
        <end position="180"/>
    </location>
</feature>
<reference evidence="2" key="2">
    <citation type="journal article" date="2023" name="IMA Fungus">
        <title>Comparative genomic study of the Penicillium genus elucidates a diverse pangenome and 15 lateral gene transfer events.</title>
        <authorList>
            <person name="Petersen C."/>
            <person name="Sorensen T."/>
            <person name="Nielsen M.R."/>
            <person name="Sondergaard T.E."/>
            <person name="Sorensen J.L."/>
            <person name="Fitzpatrick D.A."/>
            <person name="Frisvad J.C."/>
            <person name="Nielsen K.L."/>
        </authorList>
    </citation>
    <scope>NUCLEOTIDE SEQUENCE</scope>
    <source>
        <strain evidence="2">IBT 30761</strain>
    </source>
</reference>
<protein>
    <recommendedName>
        <fullName evidence="4">P-loop containing nucleoside triphosphate hydrolase protein</fullName>
    </recommendedName>
</protein>
<dbReference type="Proteomes" id="UP001149074">
    <property type="component" value="Unassembled WGS sequence"/>
</dbReference>
<dbReference type="PANTHER" id="PTHR48419">
    <property type="entry name" value="SULFOTRANSFERASE DOMAIN-CONTAINING PROTEIN"/>
    <property type="match status" value="1"/>
</dbReference>
<dbReference type="RefSeq" id="XP_056475625.1">
    <property type="nucleotide sequence ID" value="XM_056619466.1"/>
</dbReference>
<dbReference type="EMBL" id="JAPQKI010000005">
    <property type="protein sequence ID" value="KAJ5099972.1"/>
    <property type="molecule type" value="Genomic_DNA"/>
</dbReference>
<dbReference type="GeneID" id="81358445"/>
<dbReference type="Gene3D" id="3.40.50.300">
    <property type="entry name" value="P-loop containing nucleotide triphosphate hydrolases"/>
    <property type="match status" value="1"/>
</dbReference>
<dbReference type="InterPro" id="IPR053226">
    <property type="entry name" value="Pyrrolopyrazine_biosynth_F"/>
</dbReference>
<organism evidence="2 3">
    <name type="scientific">Penicillium argentinense</name>
    <dbReference type="NCBI Taxonomy" id="1131581"/>
    <lineage>
        <taxon>Eukaryota</taxon>
        <taxon>Fungi</taxon>
        <taxon>Dikarya</taxon>
        <taxon>Ascomycota</taxon>
        <taxon>Pezizomycotina</taxon>
        <taxon>Eurotiomycetes</taxon>
        <taxon>Eurotiomycetidae</taxon>
        <taxon>Eurotiales</taxon>
        <taxon>Aspergillaceae</taxon>
        <taxon>Penicillium</taxon>
    </lineage>
</organism>